<dbReference type="EMBL" id="AWWV01005396">
    <property type="protein sequence ID" value="OMP05384.1"/>
    <property type="molecule type" value="Genomic_DNA"/>
</dbReference>
<dbReference type="Proteomes" id="UP000188268">
    <property type="component" value="Unassembled WGS sequence"/>
</dbReference>
<evidence type="ECO:0000313" key="1">
    <source>
        <dbReference type="EMBL" id="OMP05384.1"/>
    </source>
</evidence>
<name>A0A1R3KEB2_COCAP</name>
<organism evidence="1 2">
    <name type="scientific">Corchorus capsularis</name>
    <name type="common">Jute</name>
    <dbReference type="NCBI Taxonomy" id="210143"/>
    <lineage>
        <taxon>Eukaryota</taxon>
        <taxon>Viridiplantae</taxon>
        <taxon>Streptophyta</taxon>
        <taxon>Embryophyta</taxon>
        <taxon>Tracheophyta</taxon>
        <taxon>Spermatophyta</taxon>
        <taxon>Magnoliopsida</taxon>
        <taxon>eudicotyledons</taxon>
        <taxon>Gunneridae</taxon>
        <taxon>Pentapetalae</taxon>
        <taxon>rosids</taxon>
        <taxon>malvids</taxon>
        <taxon>Malvales</taxon>
        <taxon>Malvaceae</taxon>
        <taxon>Grewioideae</taxon>
        <taxon>Apeibeae</taxon>
        <taxon>Corchorus</taxon>
    </lineage>
</organism>
<evidence type="ECO:0000313" key="2">
    <source>
        <dbReference type="Proteomes" id="UP000188268"/>
    </source>
</evidence>
<keyword evidence="2" id="KW-1185">Reference proteome</keyword>
<dbReference type="AlphaFoldDB" id="A0A1R3KEB2"/>
<proteinExistence type="predicted"/>
<protein>
    <submittedName>
        <fullName evidence="1">Uncharacterized protein</fullName>
    </submittedName>
</protein>
<gene>
    <name evidence="1" type="ORF">CCACVL1_01927</name>
</gene>
<sequence>MSQNPTDAMLEVRAAALNAAKRSSGGWQGYGLQE</sequence>
<reference evidence="1 2" key="1">
    <citation type="submission" date="2013-09" db="EMBL/GenBank/DDBJ databases">
        <title>Corchorus capsularis genome sequencing.</title>
        <authorList>
            <person name="Alam M."/>
            <person name="Haque M.S."/>
            <person name="Islam M.S."/>
            <person name="Emdad E.M."/>
            <person name="Islam M.M."/>
            <person name="Ahmed B."/>
            <person name="Halim A."/>
            <person name="Hossen Q.M.M."/>
            <person name="Hossain M.Z."/>
            <person name="Ahmed R."/>
            <person name="Khan M.M."/>
            <person name="Islam R."/>
            <person name="Rashid M.M."/>
            <person name="Khan S.A."/>
            <person name="Rahman M.S."/>
            <person name="Alam M."/>
        </authorList>
    </citation>
    <scope>NUCLEOTIDE SEQUENCE [LARGE SCALE GENOMIC DNA]</scope>
    <source>
        <strain evidence="2">cv. CVL-1</strain>
        <tissue evidence="1">Whole seedling</tissue>
    </source>
</reference>
<dbReference type="Gramene" id="OMP05384">
    <property type="protein sequence ID" value="OMP05384"/>
    <property type="gene ID" value="CCACVL1_01927"/>
</dbReference>
<comment type="caution">
    <text evidence="1">The sequence shown here is derived from an EMBL/GenBank/DDBJ whole genome shotgun (WGS) entry which is preliminary data.</text>
</comment>
<accession>A0A1R3KEB2</accession>